<evidence type="ECO:0000313" key="15">
    <source>
        <dbReference type="EMBL" id="CAL36030.1"/>
    </source>
</evidence>
<dbReference type="GO" id="GO:0000333">
    <property type="term" value="C:telomerase catalytic core complex"/>
    <property type="evidence" value="ECO:0007669"/>
    <property type="project" value="TreeGrafter"/>
</dbReference>
<dbReference type="InterPro" id="IPR021891">
    <property type="entry name" value="Telomerase_RBD"/>
</dbReference>
<dbReference type="VEuPathDB" id="FungiDB:SPAR_L03360"/>
<dbReference type="InterPro" id="IPR043502">
    <property type="entry name" value="DNA/RNA_pol_sf"/>
</dbReference>
<evidence type="ECO:0000256" key="3">
    <source>
        <dbReference type="ARBA" id="ARBA00016182"/>
    </source>
</evidence>
<dbReference type="GO" id="GO:0000781">
    <property type="term" value="C:chromosome, telomeric region"/>
    <property type="evidence" value="ECO:0007669"/>
    <property type="project" value="UniProtKB-SubCell"/>
</dbReference>
<dbReference type="EMBL" id="AM296287">
    <property type="protein sequence ID" value="CAL36030.1"/>
    <property type="molecule type" value="Genomic_DNA"/>
</dbReference>
<dbReference type="GO" id="GO:0007004">
    <property type="term" value="P:telomere maintenance via telomerase"/>
    <property type="evidence" value="ECO:0007669"/>
    <property type="project" value="TreeGrafter"/>
</dbReference>
<keyword evidence="7 13" id="KW-0479">Metal-binding</keyword>
<evidence type="ECO:0000259" key="14">
    <source>
        <dbReference type="PROSITE" id="PS50878"/>
    </source>
</evidence>
<evidence type="ECO:0000256" key="13">
    <source>
        <dbReference type="RuleBase" id="RU365061"/>
    </source>
</evidence>
<protein>
    <recommendedName>
        <fullName evidence="3 13">Telomerase reverse transcriptase</fullName>
        <ecNumber evidence="2 13">2.7.7.49</ecNumber>
    </recommendedName>
    <alternativeName>
        <fullName evidence="13">Telomerase catalytic subunit</fullName>
    </alternativeName>
</protein>
<comment type="similarity">
    <text evidence="1 13">Belongs to the reverse transcriptase family. Telomerase subfamily.</text>
</comment>
<dbReference type="Gene3D" id="1.10.132.70">
    <property type="match status" value="1"/>
</dbReference>
<proteinExistence type="inferred from homology"/>
<comment type="subcellular location">
    <subcellularLocation>
        <location evidence="13">Nucleus</location>
    </subcellularLocation>
    <subcellularLocation>
        <location evidence="13">Chromosome</location>
        <location evidence="13">Telomere</location>
    </subcellularLocation>
</comment>
<evidence type="ECO:0000256" key="12">
    <source>
        <dbReference type="ARBA" id="ARBA00048173"/>
    </source>
</evidence>
<dbReference type="GO" id="GO:0046872">
    <property type="term" value="F:metal ion binding"/>
    <property type="evidence" value="ECO:0007669"/>
    <property type="project" value="UniProtKB-KW"/>
</dbReference>
<evidence type="ECO:0000256" key="6">
    <source>
        <dbReference type="ARBA" id="ARBA00022695"/>
    </source>
</evidence>
<gene>
    <name evidence="15" type="primary">EST2</name>
</gene>
<evidence type="ECO:0000256" key="7">
    <source>
        <dbReference type="ARBA" id="ARBA00022723"/>
    </source>
</evidence>
<feature type="domain" description="Reverse transcriptase" evidence="14">
    <location>
        <begin position="422"/>
        <end position="725"/>
    </location>
</feature>
<keyword evidence="5 13" id="KW-0808">Transferase</keyword>
<evidence type="ECO:0000256" key="2">
    <source>
        <dbReference type="ARBA" id="ARBA00012493"/>
    </source>
</evidence>
<evidence type="ECO:0000256" key="9">
    <source>
        <dbReference type="ARBA" id="ARBA00022895"/>
    </source>
</evidence>
<keyword evidence="4 13" id="KW-0158">Chromosome</keyword>
<organism evidence="15">
    <name type="scientific">Saccharomyces paradoxus</name>
    <name type="common">Yeast</name>
    <name type="synonym">Saccharomyces douglasii</name>
    <dbReference type="NCBI Taxonomy" id="27291"/>
    <lineage>
        <taxon>Eukaryota</taxon>
        <taxon>Fungi</taxon>
        <taxon>Dikarya</taxon>
        <taxon>Ascomycota</taxon>
        <taxon>Saccharomycotina</taxon>
        <taxon>Saccharomycetes</taxon>
        <taxon>Saccharomycetales</taxon>
        <taxon>Saccharomycetaceae</taxon>
        <taxon>Saccharomyces</taxon>
    </lineage>
</organism>
<evidence type="ECO:0000256" key="11">
    <source>
        <dbReference type="ARBA" id="ARBA00023242"/>
    </source>
</evidence>
<evidence type="ECO:0000256" key="10">
    <source>
        <dbReference type="ARBA" id="ARBA00022918"/>
    </source>
</evidence>
<dbReference type="PANTHER" id="PTHR12066">
    <property type="entry name" value="TELOMERASE REVERSE TRANSCRIPTASE"/>
    <property type="match status" value="1"/>
</dbReference>
<keyword evidence="10 13" id="KW-0695">RNA-directed DNA polymerase</keyword>
<name>Q0P795_SACPA</name>
<dbReference type="EC" id="2.7.7.49" evidence="2 13"/>
<accession>Q0P795</accession>
<dbReference type="CDD" id="cd01648">
    <property type="entry name" value="TERT"/>
    <property type="match status" value="1"/>
</dbReference>
<evidence type="ECO:0000313" key="16">
    <source>
        <dbReference type="EMBL" id="CAL36031.1"/>
    </source>
</evidence>
<dbReference type="InterPro" id="IPR003545">
    <property type="entry name" value="Telomerase_RT"/>
</dbReference>
<keyword evidence="9 13" id="KW-0779">Telomere</keyword>
<reference evidence="15" key="1">
    <citation type="journal article" date="2006" name="Genetics">
        <title>Sequence diversity, reproductive isolation and species concepts in Saccharomyces.</title>
        <authorList>
            <person name="Liti G."/>
            <person name="Barton D.B."/>
            <person name="Louis E.J."/>
        </authorList>
    </citation>
    <scope>NUCLEOTIDE SEQUENCE</scope>
    <source>
        <strain evidence="16">UFRJ50791</strain>
        <strain evidence="15">UFRJ50816</strain>
    </source>
</reference>
<evidence type="ECO:0000256" key="5">
    <source>
        <dbReference type="ARBA" id="ARBA00022679"/>
    </source>
</evidence>
<dbReference type="AlphaFoldDB" id="Q0P795"/>
<dbReference type="InterPro" id="IPR000477">
    <property type="entry name" value="RT_dom"/>
</dbReference>
<evidence type="ECO:0000256" key="8">
    <source>
        <dbReference type="ARBA" id="ARBA00022842"/>
    </source>
</evidence>
<keyword evidence="11 13" id="KW-0539">Nucleus</keyword>
<dbReference type="GO" id="GO:0003720">
    <property type="term" value="F:telomerase activity"/>
    <property type="evidence" value="ECO:0007669"/>
    <property type="project" value="InterPro"/>
</dbReference>
<dbReference type="SUPFAM" id="SSF56672">
    <property type="entry name" value="DNA/RNA polymerases"/>
    <property type="match status" value="1"/>
</dbReference>
<comment type="function">
    <text evidence="13">Telomerase is a ribonucleoprotein enzyme essential for the replication of chromosome termini in most eukaryotes. It elongates telomeres. It is a reverse transcriptase that adds simple sequence repeats to chromosome ends by copying a template sequence within the RNA component of the enzyme.</text>
</comment>
<dbReference type="Pfam" id="PF12009">
    <property type="entry name" value="Telomerase_RBD"/>
    <property type="match status" value="1"/>
</dbReference>
<dbReference type="PRINTS" id="PR01365">
    <property type="entry name" value="TELOMERASERT"/>
</dbReference>
<keyword evidence="6 13" id="KW-0548">Nucleotidyltransferase</keyword>
<evidence type="ECO:0000256" key="1">
    <source>
        <dbReference type="ARBA" id="ARBA00008001"/>
    </source>
</evidence>
<sequence length="878" mass="101626">MRSLYEFIQDKLNIDLETSTIYQENFKCGQFNGLDEILITCFILQNSRKVALPCLPGDLSHKAVIDHCIIYLLTGGFYNNVLTFGYKIARNEDVDNSLFCHSANVNVTLLKGVAWEMFHSLIGTTAFVDLLINYTVIQFNGQFFTQIVGNRCNEPHLPPKWAQRTSSSSDTTAQIKQLMAPVTNKPFLHRLKINSPSFFPYGKILPLSSSFKKLADVRETIFPINLVKIPQRLKVRINLTLQKLLNRHKRLNYVSILNSICSPLEENVSNLSHLSRQSPKEQVLRFIIVILQKLLPQEMFGSKKNKCKIIKNLNLLLNLPLNGYLPFDSLLKKLRLKDFRWLLVSDVSFTKQNFENLNQLVTCFISWLFRHLFPKIIQTFFYCTEISSTVTIVYFRHDIWNKLVTPFLAGYFKKYLVENNVCRNHNSYTLSNFNHSKMRIIPKKSNNEFRIIAIPCGGADDEEFVIYKENHKNAVAPTQKVLEYLRNKRQTSFTKIYSPMQIADRIKEFKQSLLKKFNNVLPELYFMKFDVKSCYDSIPRMECMRILKEALKSENGFFVRSQSFFNTNTGVLKLVNVVNASRVPKSYELYIDNVRTIHLSNQDVINVVEMEIFKTALWVEDKCYLREDGLFQGSSLSAPIVDLMYDDLLEFYGEFKTRPNQDTLILRLADDFLIISTDQQQIINIKNLALGGFQKYNAKANEDKILAVSSHSDDDTVIQFCAMHIFVKKLEVWKHSSTMNNFNIRSSSSKRIFRSLIALFNTRISYKTIDSNLNSTTTVLMQIHHVVKNISEGYKSAFKDLSINDTESMQFSSFLLRIIEMTVDACPITKCDSLIEYEVRFAILNGFLESLSSNASKFKKNIILLKKEIQHLQPHIYI</sequence>
<dbReference type="EMBL" id="AM296286">
    <property type="protein sequence ID" value="CAL36031.1"/>
    <property type="molecule type" value="Genomic_DNA"/>
</dbReference>
<dbReference type="PROSITE" id="PS50878">
    <property type="entry name" value="RT_POL"/>
    <property type="match status" value="1"/>
</dbReference>
<dbReference type="GO" id="GO:0070034">
    <property type="term" value="F:telomerase RNA binding"/>
    <property type="evidence" value="ECO:0007669"/>
    <property type="project" value="TreeGrafter"/>
</dbReference>
<comment type="catalytic activity">
    <reaction evidence="12 13">
        <text>DNA(n) + a 2'-deoxyribonucleoside 5'-triphosphate = DNA(n+1) + diphosphate</text>
        <dbReference type="Rhea" id="RHEA:22508"/>
        <dbReference type="Rhea" id="RHEA-COMP:17339"/>
        <dbReference type="Rhea" id="RHEA-COMP:17340"/>
        <dbReference type="ChEBI" id="CHEBI:33019"/>
        <dbReference type="ChEBI" id="CHEBI:61560"/>
        <dbReference type="ChEBI" id="CHEBI:173112"/>
        <dbReference type="EC" id="2.7.7.49"/>
    </reaction>
</comment>
<dbReference type="GO" id="GO:0042162">
    <property type="term" value="F:telomeric DNA binding"/>
    <property type="evidence" value="ECO:0007669"/>
    <property type="project" value="TreeGrafter"/>
</dbReference>
<dbReference type="PANTHER" id="PTHR12066:SF0">
    <property type="entry name" value="TELOMERASE REVERSE TRANSCRIPTASE"/>
    <property type="match status" value="1"/>
</dbReference>
<evidence type="ECO:0000256" key="4">
    <source>
        <dbReference type="ARBA" id="ARBA00022454"/>
    </source>
</evidence>
<keyword evidence="8 13" id="KW-0460">Magnesium</keyword>
<dbReference type="SMART" id="SM00975">
    <property type="entry name" value="Telomerase_RBD"/>
    <property type="match status" value="1"/>
</dbReference>